<dbReference type="Pfam" id="PF00515">
    <property type="entry name" value="TPR_1"/>
    <property type="match status" value="1"/>
</dbReference>
<dbReference type="SUPFAM" id="SSF103088">
    <property type="entry name" value="OmpA-like"/>
    <property type="match status" value="1"/>
</dbReference>
<gene>
    <name evidence="4" type="ORF">NMU02_09180</name>
</gene>
<accession>A0ABT1MKN2</accession>
<dbReference type="PROSITE" id="PS50005">
    <property type="entry name" value="TPR"/>
    <property type="match status" value="1"/>
</dbReference>
<sequence>MKITTLYIISLLFGIFSTQSNAQTYSNYGIKITETKAECTGNSLYITLDIDLSGIDIKSRDGLILTPIVHSKGQELELPLVFLSGKNKYKAIQRSETFGNQIPKPFFMIRIGKDTPRNIHYSYTLPYQPWMENSGIFLKEELSGCADCKKAEFIIQLLSQIRLPLEPPLVAYITPPVETVKSRKFEGKAYLDFPTGKSVVLPSFSKNPEELQKIRNMINEIKDNRYAAITSIDLTGFASPEGPSILNERLSKDRSFALQKYLQTNYNLNSGIFNVSWKGEDWEGLKKEIIASNSRYKEALLDIIDSSVTGSTKNAQIKNLFKGSDYRMLLDKYYTRLRRVEYTLNYTIKAFSVTEGIEILKTAPSQMSLNEMFLVANTYPTGSKEFNDVFDIAVHNYPLDPIANINAGAVEILKNNLSQAHRYLDKYTENPQAWNNLGVLYMMEGNYEKAERFFRKAYPVNKKEAAHNLKQLRYHKLMKK</sequence>
<keyword evidence="1" id="KW-0802">TPR repeat</keyword>
<evidence type="ECO:0000313" key="4">
    <source>
        <dbReference type="EMBL" id="MCP9612263.1"/>
    </source>
</evidence>
<dbReference type="EMBL" id="JANDHW010000008">
    <property type="protein sequence ID" value="MCP9612263.1"/>
    <property type="molecule type" value="Genomic_DNA"/>
</dbReference>
<comment type="caution">
    <text evidence="4">The sequence shown here is derived from an EMBL/GenBank/DDBJ whole genome shotgun (WGS) entry which is preliminary data.</text>
</comment>
<keyword evidence="2" id="KW-0732">Signal</keyword>
<evidence type="ECO:0000313" key="5">
    <source>
        <dbReference type="Proteomes" id="UP001205603"/>
    </source>
</evidence>
<feature type="repeat" description="TPR" evidence="1">
    <location>
        <begin position="431"/>
        <end position="464"/>
    </location>
</feature>
<dbReference type="PROSITE" id="PS50293">
    <property type="entry name" value="TPR_REGION"/>
    <property type="match status" value="1"/>
</dbReference>
<proteinExistence type="predicted"/>
<organism evidence="4 5">
    <name type="scientific">Coprobacter tertius</name>
    <dbReference type="NCBI Taxonomy" id="2944915"/>
    <lineage>
        <taxon>Bacteria</taxon>
        <taxon>Pseudomonadati</taxon>
        <taxon>Bacteroidota</taxon>
        <taxon>Bacteroidia</taxon>
        <taxon>Bacteroidales</taxon>
        <taxon>Barnesiellaceae</taxon>
        <taxon>Coprobacter</taxon>
    </lineage>
</organism>
<dbReference type="InterPro" id="IPR011990">
    <property type="entry name" value="TPR-like_helical_dom_sf"/>
</dbReference>
<dbReference type="SUPFAM" id="SSF48452">
    <property type="entry name" value="TPR-like"/>
    <property type="match status" value="1"/>
</dbReference>
<dbReference type="Pfam" id="PF12984">
    <property type="entry name" value="DUF3868"/>
    <property type="match status" value="1"/>
</dbReference>
<dbReference type="RefSeq" id="WP_255027548.1">
    <property type="nucleotide sequence ID" value="NZ_JANDHW010000008.1"/>
</dbReference>
<dbReference type="InterPro" id="IPR019734">
    <property type="entry name" value="TPR_rpt"/>
</dbReference>
<feature type="chain" id="PRO_5047175332" evidence="2">
    <location>
        <begin position="23"/>
        <end position="480"/>
    </location>
</feature>
<dbReference type="Gene3D" id="3.30.1330.60">
    <property type="entry name" value="OmpA-like domain"/>
    <property type="match status" value="1"/>
</dbReference>
<evidence type="ECO:0000259" key="3">
    <source>
        <dbReference type="Pfam" id="PF12984"/>
    </source>
</evidence>
<dbReference type="InterPro" id="IPR036737">
    <property type="entry name" value="OmpA-like_sf"/>
</dbReference>
<evidence type="ECO:0000256" key="1">
    <source>
        <dbReference type="PROSITE-ProRule" id="PRU00339"/>
    </source>
</evidence>
<protein>
    <submittedName>
        <fullName evidence="4">DUF3868 domain-containing protein</fullName>
    </submittedName>
</protein>
<dbReference type="InterPro" id="IPR024480">
    <property type="entry name" value="DUF3868"/>
</dbReference>
<evidence type="ECO:0000256" key="2">
    <source>
        <dbReference type="SAM" id="SignalP"/>
    </source>
</evidence>
<feature type="signal peptide" evidence="2">
    <location>
        <begin position="1"/>
        <end position="22"/>
    </location>
</feature>
<feature type="domain" description="DUF3868" evidence="3">
    <location>
        <begin position="12"/>
        <end position="101"/>
    </location>
</feature>
<keyword evidence="5" id="KW-1185">Reference proteome</keyword>
<reference evidence="4 5" key="1">
    <citation type="submission" date="2022-07" db="EMBL/GenBank/DDBJ databases">
        <title>Fecal culturing of patients with breast cancer.</title>
        <authorList>
            <person name="Teng N.M.Y."/>
            <person name="Kiu R."/>
            <person name="Evans R."/>
            <person name="Baker D.J."/>
            <person name="Zenner C."/>
            <person name="Robinson S.D."/>
            <person name="Hall L.J."/>
        </authorList>
    </citation>
    <scope>NUCLEOTIDE SEQUENCE [LARGE SCALE GENOMIC DNA]</scope>
    <source>
        <strain evidence="4 5">LH1063</strain>
    </source>
</reference>
<name>A0ABT1MKN2_9BACT</name>
<dbReference type="Proteomes" id="UP001205603">
    <property type="component" value="Unassembled WGS sequence"/>
</dbReference>
<dbReference type="SMART" id="SM00028">
    <property type="entry name" value="TPR"/>
    <property type="match status" value="1"/>
</dbReference>
<dbReference type="Gene3D" id="1.25.40.10">
    <property type="entry name" value="Tetratricopeptide repeat domain"/>
    <property type="match status" value="1"/>
</dbReference>